<comment type="pathway">
    <text evidence="1">Purine metabolism; ppGpp biosynthesis; ppGpp from GTP: step 1/2.</text>
</comment>
<feature type="coiled-coil region" evidence="2">
    <location>
        <begin position="239"/>
        <end position="283"/>
    </location>
</feature>
<gene>
    <name evidence="4" type="ORF">HGI39_02730</name>
</gene>
<organism evidence="4 5">
    <name type="scientific">Clostridium beijerinckii</name>
    <name type="common">Clostridium MP</name>
    <dbReference type="NCBI Taxonomy" id="1520"/>
    <lineage>
        <taxon>Bacteria</taxon>
        <taxon>Bacillati</taxon>
        <taxon>Bacillota</taxon>
        <taxon>Clostridia</taxon>
        <taxon>Eubacteriales</taxon>
        <taxon>Clostridiaceae</taxon>
        <taxon>Clostridium</taxon>
    </lineage>
</organism>
<reference evidence="4" key="2">
    <citation type="journal article" date="2022" name="Nat. Biotechnol.">
        <title>Carbon-negative production of acetone and isopropanol by gas fermentation at industrial pilot scale.</title>
        <authorList>
            <person name="Liew F.E."/>
            <person name="Nogle R."/>
            <person name="Abdalla T."/>
            <person name="Rasor B.J."/>
            <person name="Canter C."/>
            <person name="Jensen R.O."/>
            <person name="Wang L."/>
            <person name="Strutz J."/>
            <person name="Chirania P."/>
            <person name="De Tissera S."/>
            <person name="Mueller A.P."/>
            <person name="Ruan Z."/>
            <person name="Gao A."/>
            <person name="Tran L."/>
            <person name="Engle N.L."/>
            <person name="Bromley J.C."/>
            <person name="Daniell J."/>
            <person name="Conrado R."/>
            <person name="Tschaplinski T.J."/>
            <person name="Giannone R.J."/>
            <person name="Hettich R.L."/>
            <person name="Karim A.S."/>
            <person name="Simpson S.D."/>
            <person name="Brown S.D."/>
            <person name="Leang C."/>
            <person name="Jewett M.C."/>
            <person name="Kopke M."/>
        </authorList>
    </citation>
    <scope>NUCLEOTIDE SEQUENCE</scope>
    <source>
        <strain evidence="4">DJ015</strain>
    </source>
</reference>
<feature type="domain" description="RelA/SpoT" evidence="3">
    <location>
        <begin position="63"/>
        <end position="204"/>
    </location>
</feature>
<dbReference type="EMBL" id="JABAGV010000004">
    <property type="protein sequence ID" value="MBC2473635.1"/>
    <property type="molecule type" value="Genomic_DNA"/>
</dbReference>
<evidence type="ECO:0000256" key="1">
    <source>
        <dbReference type="ARBA" id="ARBA00004976"/>
    </source>
</evidence>
<proteinExistence type="predicted"/>
<comment type="caution">
    <text evidence="4">The sequence shown here is derived from an EMBL/GenBank/DDBJ whole genome shotgun (WGS) entry which is preliminary data.</text>
</comment>
<sequence>MDKLTFLKKYNISEEDFNKTNLDWDNLMGIYTDFQSRIQELEAIANLIGNLLKKVEVVHLINHRVKNPEHLIEKIIRKKLSKPNITITLKNYTKKVTDLIGIRVLHLFKEDWENIHEYIINTWPTAEKPKANIRKGDSGNLIDSFKQKGCKIVEHPFGYRSVHYLIKVNHGRKTFVSEIQVRTIFEEGWSEIDHKIRYPYDVNNTILANFLVIFNRLAGSADEMGSYVNYLHNELNNINENHCKELEEKNKIIDELRSTIDKLEIESADKEKLKNKIACLEKKFPKSSIYHDSRITEALQNYKNRSKVIQKIETINTNSMRNLNHRLTHR</sequence>
<dbReference type="InterPro" id="IPR007685">
    <property type="entry name" value="RelA_SpoT"/>
</dbReference>
<evidence type="ECO:0000313" key="4">
    <source>
        <dbReference type="EMBL" id="MBC2473635.1"/>
    </source>
</evidence>
<dbReference type="AlphaFoldDB" id="A0AAW3W403"/>
<dbReference type="InterPro" id="IPR043519">
    <property type="entry name" value="NT_sf"/>
</dbReference>
<accession>A0AAW3W403</accession>
<evidence type="ECO:0000313" key="5">
    <source>
        <dbReference type="Proteomes" id="UP001194098"/>
    </source>
</evidence>
<dbReference type="PANTHER" id="PTHR41773">
    <property type="entry name" value="GTP PYROPHOSPHATASE-RELATED"/>
    <property type="match status" value="1"/>
</dbReference>
<name>A0AAW3W403_CLOBE</name>
<dbReference type="SUPFAM" id="SSF81301">
    <property type="entry name" value="Nucleotidyltransferase"/>
    <property type="match status" value="1"/>
</dbReference>
<protein>
    <submittedName>
        <fullName evidence="4">GTP pyrophosphokinase</fullName>
    </submittedName>
</protein>
<dbReference type="Gene3D" id="3.30.460.10">
    <property type="entry name" value="Beta Polymerase, domain 2"/>
    <property type="match status" value="1"/>
</dbReference>
<dbReference type="PANTHER" id="PTHR41773:SF1">
    <property type="entry name" value="RELA_SPOT DOMAIN-CONTAINING PROTEIN"/>
    <property type="match status" value="1"/>
</dbReference>
<evidence type="ECO:0000256" key="2">
    <source>
        <dbReference type="SAM" id="Coils"/>
    </source>
</evidence>
<dbReference type="SMART" id="SM00954">
    <property type="entry name" value="RelA_SpoT"/>
    <property type="match status" value="1"/>
</dbReference>
<reference evidence="4" key="1">
    <citation type="submission" date="2020-04" db="EMBL/GenBank/DDBJ databases">
        <authorList>
            <person name="Brown S."/>
        </authorList>
    </citation>
    <scope>NUCLEOTIDE SEQUENCE</scope>
    <source>
        <strain evidence="4">DJ015</strain>
    </source>
</reference>
<dbReference type="CDD" id="cd05399">
    <property type="entry name" value="NT_Rel-Spo_like"/>
    <property type="match status" value="1"/>
</dbReference>
<dbReference type="RefSeq" id="WP_171779804.1">
    <property type="nucleotide sequence ID" value="NZ_JABAGV010000004.1"/>
</dbReference>
<keyword evidence="2" id="KW-0175">Coiled coil</keyword>
<dbReference type="Proteomes" id="UP001194098">
    <property type="component" value="Unassembled WGS sequence"/>
</dbReference>
<evidence type="ECO:0000259" key="3">
    <source>
        <dbReference type="SMART" id="SM00954"/>
    </source>
</evidence>
<dbReference type="GO" id="GO:0015969">
    <property type="term" value="P:guanosine tetraphosphate metabolic process"/>
    <property type="evidence" value="ECO:0007669"/>
    <property type="project" value="InterPro"/>
</dbReference>
<dbReference type="Pfam" id="PF04607">
    <property type="entry name" value="RelA_SpoT"/>
    <property type="match status" value="1"/>
</dbReference>